<proteinExistence type="predicted"/>
<protein>
    <submittedName>
        <fullName evidence="1">Uncharacterized protein</fullName>
    </submittedName>
</protein>
<dbReference type="Proteomes" id="UP001055879">
    <property type="component" value="Linkage Group LG12"/>
</dbReference>
<name>A0ACB8YKI7_ARCLA</name>
<evidence type="ECO:0000313" key="1">
    <source>
        <dbReference type="EMBL" id="KAI3685808.1"/>
    </source>
</evidence>
<organism evidence="1 2">
    <name type="scientific">Arctium lappa</name>
    <name type="common">Greater burdock</name>
    <name type="synonym">Lappa major</name>
    <dbReference type="NCBI Taxonomy" id="4217"/>
    <lineage>
        <taxon>Eukaryota</taxon>
        <taxon>Viridiplantae</taxon>
        <taxon>Streptophyta</taxon>
        <taxon>Embryophyta</taxon>
        <taxon>Tracheophyta</taxon>
        <taxon>Spermatophyta</taxon>
        <taxon>Magnoliopsida</taxon>
        <taxon>eudicotyledons</taxon>
        <taxon>Gunneridae</taxon>
        <taxon>Pentapetalae</taxon>
        <taxon>asterids</taxon>
        <taxon>campanulids</taxon>
        <taxon>Asterales</taxon>
        <taxon>Asteraceae</taxon>
        <taxon>Carduoideae</taxon>
        <taxon>Cardueae</taxon>
        <taxon>Arctiinae</taxon>
        <taxon>Arctium</taxon>
    </lineage>
</organism>
<keyword evidence="2" id="KW-1185">Reference proteome</keyword>
<comment type="caution">
    <text evidence="1">The sequence shown here is derived from an EMBL/GenBank/DDBJ whole genome shotgun (WGS) entry which is preliminary data.</text>
</comment>
<evidence type="ECO:0000313" key="2">
    <source>
        <dbReference type="Proteomes" id="UP001055879"/>
    </source>
</evidence>
<sequence length="680" mass="77694">MYPGFLFLSALSFCIFLPDKLCLTRAQRSLMAAEAQAEAVGMNISFLDNHVVVSNGIVQITLSNPEGHITGIQYNGIDNLLEVTNEEINRGYWDVVWSPPGSIGTKGVLERLAGTSCEIIVATEEQVELSFSRTWDSSVEGKLVPLKIDKRYILLHGSSGFYTYAIYEHLEEWPSFNLDNTRVAFKLRKDKFHYMAMSDDRQRDMPLPDDRLPGRGEQLAYPEAVLLVNPVEPEFKGEVDDKYQYASELKDLRVHGWICSDPPVGFWQITPSNEFRVGGPIKPELNSHVGPTTLAVFVSTHYGGSDLVIKFGEGELWKKVFGPIFIYLNTVVDEEDPHTLWDDAKNQMSVEVEHWPYDFPASNDFQSAHQRGSVSGRLLVQDRFITNDDCIPAKGAYVGLAPPGDVGSWQRECKKYQFWVEADEKGYFSIPNIITGEYNLYAWVPGFIGDYRNSSIINITSSVNIDMGDLVYEPPRDGPTLWEIGFPDRSAAEFFIPDPNPKYVNKFLLHEPNRFRQYGLWDRYAELYPDGDLMYTIGESNYTQDFFFAHVLRKMDNYTYEKTTWTIKFSLYDINESETYVFRLALASAHQSDVQVRINDLNKEPIFSTGKIGGDNAIARHGIHGLYWLFNIEISGIYLYSHEENFIYLTQANNQSRFQGVMYDYIRLEGPRTFVVNKIT</sequence>
<reference evidence="1 2" key="2">
    <citation type="journal article" date="2022" name="Mol. Ecol. Resour.">
        <title>The genomes of chicory, endive, great burdock and yacon provide insights into Asteraceae paleo-polyploidization history and plant inulin production.</title>
        <authorList>
            <person name="Fan W."/>
            <person name="Wang S."/>
            <person name="Wang H."/>
            <person name="Wang A."/>
            <person name="Jiang F."/>
            <person name="Liu H."/>
            <person name="Zhao H."/>
            <person name="Xu D."/>
            <person name="Zhang Y."/>
        </authorList>
    </citation>
    <scope>NUCLEOTIDE SEQUENCE [LARGE SCALE GENOMIC DNA]</scope>
    <source>
        <strain evidence="2">cv. Niubang</strain>
    </source>
</reference>
<dbReference type="EMBL" id="CM042058">
    <property type="protein sequence ID" value="KAI3685808.1"/>
    <property type="molecule type" value="Genomic_DNA"/>
</dbReference>
<reference evidence="2" key="1">
    <citation type="journal article" date="2022" name="Mol. Ecol. Resour.">
        <title>The genomes of chicory, endive, great burdock and yacon provide insights into Asteraceae palaeo-polyploidization history and plant inulin production.</title>
        <authorList>
            <person name="Fan W."/>
            <person name="Wang S."/>
            <person name="Wang H."/>
            <person name="Wang A."/>
            <person name="Jiang F."/>
            <person name="Liu H."/>
            <person name="Zhao H."/>
            <person name="Xu D."/>
            <person name="Zhang Y."/>
        </authorList>
    </citation>
    <scope>NUCLEOTIDE SEQUENCE [LARGE SCALE GENOMIC DNA]</scope>
    <source>
        <strain evidence="2">cv. Niubang</strain>
    </source>
</reference>
<gene>
    <name evidence="1" type="ORF">L6452_35066</name>
</gene>
<accession>A0ACB8YKI7</accession>